<protein>
    <recommendedName>
        <fullName evidence="2">DUF3670 domain-containing protein</fullName>
    </recommendedName>
</protein>
<evidence type="ECO:0000313" key="4">
    <source>
        <dbReference type="Proteomes" id="UP000437736"/>
    </source>
</evidence>
<proteinExistence type="predicted"/>
<dbReference type="EMBL" id="WJHE01000457">
    <property type="protein sequence ID" value="MST33020.1"/>
    <property type="molecule type" value="Genomic_DNA"/>
</dbReference>
<feature type="region of interest" description="Disordered" evidence="1">
    <location>
        <begin position="86"/>
        <end position="107"/>
    </location>
</feature>
<feature type="domain" description="DUF3670" evidence="2">
    <location>
        <begin position="419"/>
        <end position="546"/>
    </location>
</feature>
<name>A0ABW9QTY9_9ACTN</name>
<evidence type="ECO:0000259" key="2">
    <source>
        <dbReference type="Pfam" id="PF12419"/>
    </source>
</evidence>
<dbReference type="Proteomes" id="UP000437736">
    <property type="component" value="Unassembled WGS sequence"/>
</dbReference>
<keyword evidence="4" id="KW-1185">Reference proteome</keyword>
<evidence type="ECO:0000256" key="1">
    <source>
        <dbReference type="SAM" id="MobiDB-lite"/>
    </source>
</evidence>
<dbReference type="Pfam" id="PF12419">
    <property type="entry name" value="DUF3670"/>
    <property type="match status" value="1"/>
</dbReference>
<gene>
    <name evidence="3" type="ORF">GHK86_09850</name>
</gene>
<organism evidence="3 4">
    <name type="scientific">Acidiferrimicrobium australe</name>
    <dbReference type="NCBI Taxonomy" id="2664430"/>
    <lineage>
        <taxon>Bacteria</taxon>
        <taxon>Bacillati</taxon>
        <taxon>Actinomycetota</taxon>
        <taxon>Acidimicrobiia</taxon>
        <taxon>Acidimicrobiales</taxon>
        <taxon>Acidimicrobiaceae</taxon>
        <taxon>Acidiferrimicrobium</taxon>
    </lineage>
</organism>
<reference evidence="3 4" key="1">
    <citation type="submission" date="2019-11" db="EMBL/GenBank/DDBJ databases">
        <title>Acidiferrimicrobium australis gen. nov., sp. nov., an acidophilic and obligately heterotrophic, member of the Actinobacteria that catalyses dissimilatory oxido- reduction of iron isolated from metal-rich acidic water in Chile.</title>
        <authorList>
            <person name="Gonzalez D."/>
            <person name="Huber K."/>
            <person name="Hedrich S."/>
            <person name="Rojas-Villalobos C."/>
            <person name="Quatrini R."/>
            <person name="Dinamarca M.A."/>
            <person name="Schwarz A."/>
            <person name="Canales C."/>
            <person name="Nancucheo I."/>
        </authorList>
    </citation>
    <scope>NUCLEOTIDE SEQUENCE [LARGE SCALE GENOMIC DNA]</scope>
    <source>
        <strain evidence="3 4">USS-CCA1</strain>
    </source>
</reference>
<evidence type="ECO:0000313" key="3">
    <source>
        <dbReference type="EMBL" id="MST33020.1"/>
    </source>
</evidence>
<sequence length="569" mass="59483">MTFEAAVTAHAVGEASANELELLEAHPDEWTRALRRLIFETDDALQSALRATGEEREQVLADLRAERDRLAAVLLERTGDVIGGVGEAAVPGSRPTPVAPPPEAAEEPGRLQLQASWADGRVVVWSGGPGVPAGNAEDLERLLGETEGGGIAWERHPSLTLPGGDNSDARSAPIAQTLGWLVGLGAGQLAGASAGPSVQWLAQVAVWATKLVAEGRMVPVVRGSATPSGGGRHAAGRHRVRWVPALVDREQLADLAAVMPGSVGALQPTPQPDALLRAVMAAVVDAVSRAGAARLVAPAAVPEAMSRVEVSEAILAGLDGRAFTASSEIAGRLAEELKRWASAVTAGSRIGLSVALDPPADDGGWLLTVQVTGVDKQPLPVEHALVVASGAKAQQVEAQMRRVERLLPVLRRPSTRRGQVVLDVDEATELLFHTGPVLAAAGFDVYFPKVSRRRPQPQLRLFAEAEGGASQVGINQLANVRWSVLFDDLELDAAGIAKLAAKARPLVQVRGRWVHIDRTDLVAAAEALAERAGITQLSGAALLRHAVGLEGSSLGGPPRVDGNGWAVEL</sequence>
<accession>A0ABW9QTY9</accession>
<dbReference type="InterPro" id="IPR022138">
    <property type="entry name" value="DUF3670"/>
</dbReference>
<comment type="caution">
    <text evidence="3">The sequence shown here is derived from an EMBL/GenBank/DDBJ whole genome shotgun (WGS) entry which is preliminary data.</text>
</comment>
<feature type="non-terminal residue" evidence="3">
    <location>
        <position position="569"/>
    </location>
</feature>